<gene>
    <name evidence="1" type="ORF">UFOVP1278_5</name>
</gene>
<proteinExistence type="predicted"/>
<dbReference type="Pfam" id="PF25690">
    <property type="entry name" value="Phage_gp49"/>
    <property type="match status" value="1"/>
</dbReference>
<sequence length="185" mass="20621">MFNLSEYTTVAERIKMFWIKYPDGKIVTSMVEATHTRFIVKAELWRTEADPAPFVTGHANEVISERGVNRDFALENCETSAIGIACKNAGIGTEKHSISREEAEKVERVKAGQTTPDDNLWNVDQAMVEITTKLGGEVIADEPICAHGRMTRKKGISSKTGQPYSGWTCPEKNREAQCAAKWDNQ</sequence>
<reference evidence="1" key="1">
    <citation type="submission" date="2020-05" db="EMBL/GenBank/DDBJ databases">
        <authorList>
            <person name="Chiriac C."/>
            <person name="Salcher M."/>
            <person name="Ghai R."/>
            <person name="Kavagutti S V."/>
        </authorList>
    </citation>
    <scope>NUCLEOTIDE SEQUENCE</scope>
</reference>
<accession>A0A6J5RCC5</accession>
<evidence type="ECO:0000313" key="1">
    <source>
        <dbReference type="EMBL" id="CAB4194873.1"/>
    </source>
</evidence>
<dbReference type="EMBL" id="LR797226">
    <property type="protein sequence ID" value="CAB4194873.1"/>
    <property type="molecule type" value="Genomic_DNA"/>
</dbReference>
<dbReference type="InterPro" id="IPR057999">
    <property type="entry name" value="Gp49"/>
</dbReference>
<name>A0A6J5RCC5_9CAUD</name>
<protein>
    <submittedName>
        <fullName evidence="1">Uncharacterized protein</fullName>
    </submittedName>
</protein>
<organism evidence="1">
    <name type="scientific">uncultured Caudovirales phage</name>
    <dbReference type="NCBI Taxonomy" id="2100421"/>
    <lineage>
        <taxon>Viruses</taxon>
        <taxon>Duplodnaviria</taxon>
        <taxon>Heunggongvirae</taxon>
        <taxon>Uroviricota</taxon>
        <taxon>Caudoviricetes</taxon>
        <taxon>Peduoviridae</taxon>
        <taxon>Maltschvirus</taxon>
        <taxon>Maltschvirus maltsch</taxon>
    </lineage>
</organism>